<dbReference type="Proteomes" id="UP000264036">
    <property type="component" value="Unassembled WGS sequence"/>
</dbReference>
<evidence type="ECO:0000259" key="4">
    <source>
        <dbReference type="Pfam" id="PF03328"/>
    </source>
</evidence>
<evidence type="ECO:0000313" key="5">
    <source>
        <dbReference type="EMBL" id="HBP32036.1"/>
    </source>
</evidence>
<comment type="similarity">
    <text evidence="1">Belongs to the HpcH/HpaI aldolase family.</text>
</comment>
<feature type="domain" description="HpcH/HpaI aldolase/citrate lyase" evidence="4">
    <location>
        <begin position="24"/>
        <end position="236"/>
    </location>
</feature>
<name>A0A356LM51_9BURK</name>
<proteinExistence type="inferred from homology"/>
<evidence type="ECO:0000256" key="1">
    <source>
        <dbReference type="ARBA" id="ARBA00005568"/>
    </source>
</evidence>
<gene>
    <name evidence="5" type="ORF">DD666_21825</name>
</gene>
<dbReference type="AlphaFoldDB" id="A0A356LM51"/>
<dbReference type="InterPro" id="IPR040442">
    <property type="entry name" value="Pyrv_kinase-like_dom_sf"/>
</dbReference>
<sequence length="261" mass="27645">MTESHYSLDGRLPALLRGQQRVRGLFNGLPSPAIVEMCGYAGFDFIIIDNEHGSADLGVTENMLRAARASGIIPVVRCFAHDLPRVLDMGASAVQIPMVESVEQARELAARVFYPPKGIRGSAFSTRAAGYGAFSGAGHTQRSNEGISLIVMLETPQAIAQAYDIASVEGVDAVFIGPNDLAHAMGHGSDWNAPPVQQAIRQGLAAITSAGKCPGIIALTPEDEEKYAALGARYFANVSTALITRAFKQAASKGDEAALRY</sequence>
<evidence type="ECO:0000256" key="3">
    <source>
        <dbReference type="ARBA" id="ARBA00023239"/>
    </source>
</evidence>
<keyword evidence="3" id="KW-0456">Lyase</keyword>
<dbReference type="Pfam" id="PF03328">
    <property type="entry name" value="HpcH_HpaI"/>
    <property type="match status" value="1"/>
</dbReference>
<dbReference type="SUPFAM" id="SSF51621">
    <property type="entry name" value="Phosphoenolpyruvate/pyruvate domain"/>
    <property type="match status" value="1"/>
</dbReference>
<dbReference type="InterPro" id="IPR005000">
    <property type="entry name" value="Aldolase/citrate-lyase_domain"/>
</dbReference>
<organism evidence="5 6">
    <name type="scientific">Advenella kashmirensis</name>
    <dbReference type="NCBI Taxonomy" id="310575"/>
    <lineage>
        <taxon>Bacteria</taxon>
        <taxon>Pseudomonadati</taxon>
        <taxon>Pseudomonadota</taxon>
        <taxon>Betaproteobacteria</taxon>
        <taxon>Burkholderiales</taxon>
        <taxon>Alcaligenaceae</taxon>
    </lineage>
</organism>
<dbReference type="InterPro" id="IPR050251">
    <property type="entry name" value="HpcH-HpaI_aldolase"/>
</dbReference>
<comment type="caution">
    <text evidence="5">The sequence shown here is derived from an EMBL/GenBank/DDBJ whole genome shotgun (WGS) entry which is preliminary data.</text>
</comment>
<protein>
    <submittedName>
        <fullName evidence="5">4-hydroxy-2-oxovalerate aldolase</fullName>
    </submittedName>
</protein>
<dbReference type="GO" id="GO:0016832">
    <property type="term" value="F:aldehyde-lyase activity"/>
    <property type="evidence" value="ECO:0007669"/>
    <property type="project" value="TreeGrafter"/>
</dbReference>
<reference evidence="5 6" key="1">
    <citation type="journal article" date="2018" name="Nat. Biotechnol.">
        <title>A standardized bacterial taxonomy based on genome phylogeny substantially revises the tree of life.</title>
        <authorList>
            <person name="Parks D.H."/>
            <person name="Chuvochina M."/>
            <person name="Waite D.W."/>
            <person name="Rinke C."/>
            <person name="Skarshewski A."/>
            <person name="Chaumeil P.A."/>
            <person name="Hugenholtz P."/>
        </authorList>
    </citation>
    <scope>NUCLEOTIDE SEQUENCE [LARGE SCALE GENOMIC DNA]</scope>
    <source>
        <strain evidence="5">UBA10707</strain>
    </source>
</reference>
<dbReference type="EMBL" id="DOEK01000047">
    <property type="protein sequence ID" value="HBP32036.1"/>
    <property type="molecule type" value="Genomic_DNA"/>
</dbReference>
<evidence type="ECO:0000313" key="6">
    <source>
        <dbReference type="Proteomes" id="UP000264036"/>
    </source>
</evidence>
<dbReference type="PANTHER" id="PTHR30502">
    <property type="entry name" value="2-KETO-3-DEOXY-L-RHAMNONATE ALDOLASE"/>
    <property type="match status" value="1"/>
</dbReference>
<dbReference type="InterPro" id="IPR015813">
    <property type="entry name" value="Pyrv/PenolPyrv_kinase-like_dom"/>
</dbReference>
<dbReference type="GO" id="GO:0005737">
    <property type="term" value="C:cytoplasm"/>
    <property type="evidence" value="ECO:0007669"/>
    <property type="project" value="TreeGrafter"/>
</dbReference>
<dbReference type="Gene3D" id="3.20.20.60">
    <property type="entry name" value="Phosphoenolpyruvate-binding domains"/>
    <property type="match status" value="1"/>
</dbReference>
<evidence type="ECO:0000256" key="2">
    <source>
        <dbReference type="ARBA" id="ARBA00022723"/>
    </source>
</evidence>
<dbReference type="GO" id="GO:0046872">
    <property type="term" value="F:metal ion binding"/>
    <property type="evidence" value="ECO:0007669"/>
    <property type="project" value="UniProtKB-KW"/>
</dbReference>
<accession>A0A356LM51</accession>
<keyword evidence="2" id="KW-0479">Metal-binding</keyword>
<dbReference type="PANTHER" id="PTHR30502:SF0">
    <property type="entry name" value="PHOSPHOENOLPYRUVATE CARBOXYLASE FAMILY PROTEIN"/>
    <property type="match status" value="1"/>
</dbReference>